<dbReference type="InterPro" id="IPR017513">
    <property type="entry name" value="CHP03076_Gly-cleavage"/>
</dbReference>
<evidence type="ECO:0000313" key="3">
    <source>
        <dbReference type="Proteomes" id="UP000008305"/>
    </source>
</evidence>
<sequence length="686" mass="79670">MLGFFYKHQKKFIGVVIAVVCISGLGIGWGRHSGSERHGGSRKVVFTTASGRKIRESEFFAFKKFFIHEAYPFTGNPYEWNFLNEGLLTERFLTTKLGEQLFLKVYSQGFPAFLKEKTYQPYRRFDAPFISAEEIWKSSAPHLLEALHTFQALENPVSSEGFAARIRLFLEERKFPHYVLKQMLEYRRQLFSLPQDHALAQGKDLRLFSYGNLQDWLGEAYISAAVEALLRLVDEKKREMTYPSVQEAREDFYDKAQQAFTKLHKHAKLAISFDQFVASYFRFLGVSEGQFFKMYRDILLCRRAFLQMQGSVSFDYFPLGGFFAMGRDTSHVEIFRLPRELQFKTQKELEAFETYLHLVGAPLKDPLGIPHFSLPIQEIKAKEPRLVGRRFSLSYRSIALRDLEASVPMMEVFQWQQNPEHFQEILREFVQAETCSSYKDFQKLKPSIKDKICAFTRKAILRAHPERIKAGLNQRPLETREIFLSAGKDSVLDGIIEGEKLAQLLYENETLELYSQDKERYYAFHVEMSFAEEEVLPYREVLKKGLAEILASTHKIPSKIASVIAELRIRYPQEEEGPAFWQRRCEKLLEEHRTGTYQAGSLPWNLEKSTKSLSRGNQNLPLPFEELSKLELGKLSKITRDLEGLYYYQCLSHNVCDSPAGVEKLFLLKSQLDEELIGNSLQRFIE</sequence>
<accession>A0AA34RDL1</accession>
<dbReference type="RefSeq" id="WP_013712728.1">
    <property type="nucleotide sequence ID" value="NC_015408.1"/>
</dbReference>
<dbReference type="AlphaFoldDB" id="A0AA34RDL1"/>
<protein>
    <submittedName>
        <fullName evidence="2">Uncharacterized protein</fullName>
    </submittedName>
</protein>
<keyword evidence="1" id="KW-1133">Transmembrane helix</keyword>
<keyword evidence="1" id="KW-0812">Transmembrane</keyword>
<proteinExistence type="predicted"/>
<dbReference type="Proteomes" id="UP000008305">
    <property type="component" value="Chromosome"/>
</dbReference>
<name>A0AA34RDL1_CHLPE</name>
<feature type="transmembrane region" description="Helical" evidence="1">
    <location>
        <begin position="12"/>
        <end position="30"/>
    </location>
</feature>
<gene>
    <name evidence="2" type="ordered locus">G5S_0697</name>
</gene>
<dbReference type="EMBL" id="CP002608">
    <property type="protein sequence ID" value="AEB41650.1"/>
    <property type="molecule type" value="Genomic_DNA"/>
</dbReference>
<organism evidence="2 3">
    <name type="scientific">Chlamydia pecorum (strain ATCC VR-628 / DSM 29919 / E58)</name>
    <name type="common">Chlamydophila pecorum</name>
    <dbReference type="NCBI Taxonomy" id="331635"/>
    <lineage>
        <taxon>Bacteria</taxon>
        <taxon>Pseudomonadati</taxon>
        <taxon>Chlamydiota</taxon>
        <taxon>Chlamydiia</taxon>
        <taxon>Chlamydiales</taxon>
        <taxon>Chlamydiaceae</taxon>
        <taxon>Chlamydia/Chlamydophila group</taxon>
        <taxon>Chlamydia</taxon>
    </lineage>
</organism>
<reference evidence="2 3" key="1">
    <citation type="journal article" date="2011" name="J. Bacteriol.">
        <title>Genome sequence of the obligate intracellular animal pathogen Chlamydia pecorum E58.</title>
        <authorList>
            <person name="Mojica S."/>
            <person name="Huot Creasy H."/>
            <person name="Daugherty S."/>
            <person name="Read T.D."/>
            <person name="Kim T."/>
            <person name="Kaltenboeck B."/>
            <person name="Bavoil P."/>
            <person name="Myers G.S."/>
        </authorList>
    </citation>
    <scope>NUCLEOTIDE SEQUENCE [LARGE SCALE GENOMIC DNA]</scope>
    <source>
        <strain evidence="2 3">E58</strain>
    </source>
</reference>
<keyword evidence="3" id="KW-1185">Reference proteome</keyword>
<dbReference type="KEGG" id="cpm:G5S_0697"/>
<evidence type="ECO:0000313" key="2">
    <source>
        <dbReference type="EMBL" id="AEB41650.1"/>
    </source>
</evidence>
<evidence type="ECO:0000256" key="1">
    <source>
        <dbReference type="SAM" id="Phobius"/>
    </source>
</evidence>
<keyword evidence="1" id="KW-0472">Membrane</keyword>
<dbReference type="NCBIfam" id="TIGR03076">
    <property type="entry name" value="near_not_gcvH"/>
    <property type="match status" value="1"/>
</dbReference>